<sequence>MDIRQACRMGSIDDFFNRDGREVVENLQNLGFFKKSKRCLVRTCRRQMRLCPKAGMYCGYAFRCSKCKRGYLSITDGTFFEGLRLDVRDIFKIIFLWSCYVSVDSASRDLGLRRGTVMQYYTFIRDTCSWKLLNEIRSRQLGGVGHVVQVDESVVTKRKCHQARLAKEKWVVGLYDVNDERGTIALVDDRSERTLKGVLTNLILPGTEIWTDEGTGYKFLQNYDGVSPYTHHTVNDSRDFVNPATGVHTNVIGGYRSLLEEFCRRMGVVPARMLPHHVDEFLWRKEFKDSQFTNILNHILEKYPQ</sequence>
<evidence type="ECO:0000313" key="2">
    <source>
        <dbReference type="EMBL" id="JAV64112.1"/>
    </source>
</evidence>
<name>A0A1Y1KRT8_PHOPY</name>
<reference evidence="2" key="1">
    <citation type="journal article" date="2016" name="Sci. Rep.">
        <title>Molecular characterization of firefly nuptial gifts: a multi-omics approach sheds light on postcopulatory sexual selection.</title>
        <authorList>
            <person name="Al-Wathiqui N."/>
            <person name="Fallon T.R."/>
            <person name="South A."/>
            <person name="Weng J.K."/>
            <person name="Lewis S.M."/>
        </authorList>
    </citation>
    <scope>NUCLEOTIDE SEQUENCE</scope>
</reference>
<dbReference type="AlphaFoldDB" id="A0A1Y1KRT8"/>
<dbReference type="EMBL" id="GEZM01075378">
    <property type="protein sequence ID" value="JAV64112.1"/>
    <property type="molecule type" value="Transcribed_RNA"/>
</dbReference>
<organism evidence="2">
    <name type="scientific">Photinus pyralis</name>
    <name type="common">Common eastern firefly</name>
    <name type="synonym">Lampyris pyralis</name>
    <dbReference type="NCBI Taxonomy" id="7054"/>
    <lineage>
        <taxon>Eukaryota</taxon>
        <taxon>Metazoa</taxon>
        <taxon>Ecdysozoa</taxon>
        <taxon>Arthropoda</taxon>
        <taxon>Hexapoda</taxon>
        <taxon>Insecta</taxon>
        <taxon>Pterygota</taxon>
        <taxon>Neoptera</taxon>
        <taxon>Endopterygota</taxon>
        <taxon>Coleoptera</taxon>
        <taxon>Polyphaga</taxon>
        <taxon>Elateriformia</taxon>
        <taxon>Elateroidea</taxon>
        <taxon>Lampyridae</taxon>
        <taxon>Lampyrinae</taxon>
        <taxon>Photinus</taxon>
    </lineage>
</organism>
<proteinExistence type="predicted"/>
<protein>
    <recommendedName>
        <fullName evidence="1">ISXO2-like transposase domain-containing protein</fullName>
    </recommendedName>
</protein>
<dbReference type="Pfam" id="PF12762">
    <property type="entry name" value="DDE_Tnp_IS1595"/>
    <property type="match status" value="1"/>
</dbReference>
<dbReference type="InterPro" id="IPR024445">
    <property type="entry name" value="Tnp_ISXO2-like"/>
</dbReference>
<dbReference type="PANTHER" id="PTHR47163">
    <property type="entry name" value="DDE_TNP_IS1595 DOMAIN-CONTAINING PROTEIN"/>
    <property type="match status" value="1"/>
</dbReference>
<feature type="domain" description="ISXO2-like transposase" evidence="1">
    <location>
        <begin position="140"/>
        <end position="286"/>
    </location>
</feature>
<dbReference type="PANTHER" id="PTHR47163:SF2">
    <property type="entry name" value="SI:DKEY-17M8.2"/>
    <property type="match status" value="1"/>
</dbReference>
<accession>A0A1Y1KRT8</accession>
<evidence type="ECO:0000259" key="1">
    <source>
        <dbReference type="SMART" id="SM01126"/>
    </source>
</evidence>
<dbReference type="InterPro" id="IPR053164">
    <property type="entry name" value="IS1016-like_transposase"/>
</dbReference>
<dbReference type="SMART" id="SM01126">
    <property type="entry name" value="DDE_Tnp_IS1595"/>
    <property type="match status" value="1"/>
</dbReference>
<dbReference type="EMBL" id="GEZM01075379">
    <property type="protein sequence ID" value="JAV64111.1"/>
    <property type="molecule type" value="Transcribed_RNA"/>
</dbReference>